<gene>
    <name evidence="1" type="ORF">PG915_17070</name>
</gene>
<dbReference type="InterPro" id="IPR032720">
    <property type="entry name" value="Cys_rich_CWC"/>
</dbReference>
<dbReference type="Pfam" id="PF06945">
    <property type="entry name" value="DUF1289"/>
    <property type="match status" value="1"/>
</dbReference>
<dbReference type="InterPro" id="IPR010710">
    <property type="entry name" value="DUF1289"/>
</dbReference>
<dbReference type="AlphaFoldDB" id="A0AAU8BRD3"/>
<sequence>MSQEVVVVTPCRAACKNEGGICSGCHRTMDELSQWRFMDNEQRQDKVKQLSGEQSTHQCQQCGEPAYCDISAGKSSCWCFEIEKRDTSSLQKSATCLCRKCLSKLPLK</sequence>
<dbReference type="KEGG" id="vck:PG915_17070"/>
<reference evidence="1" key="1">
    <citation type="submission" date="2023-01" db="EMBL/GenBank/DDBJ databases">
        <title>Vibrio sp. CB1-14 genome sequencing.</title>
        <authorList>
            <person name="Otstavnykh N."/>
            <person name="Isaeva M."/>
            <person name="Meleshko D."/>
        </authorList>
    </citation>
    <scope>NUCLEOTIDE SEQUENCE</scope>
    <source>
        <strain evidence="1">CB1-14</strain>
    </source>
</reference>
<organism evidence="1">
    <name type="scientific">Vibrio chaetopteri</name>
    <dbReference type="NCBI Taxonomy" id="3016528"/>
    <lineage>
        <taxon>Bacteria</taxon>
        <taxon>Pseudomonadati</taxon>
        <taxon>Pseudomonadota</taxon>
        <taxon>Gammaproteobacteria</taxon>
        <taxon>Vibrionales</taxon>
        <taxon>Vibrionaceae</taxon>
        <taxon>Vibrio</taxon>
    </lineage>
</organism>
<proteinExistence type="predicted"/>
<dbReference type="Pfam" id="PF14375">
    <property type="entry name" value="Cys_rich_CWC"/>
    <property type="match status" value="1"/>
</dbReference>
<evidence type="ECO:0000313" key="1">
    <source>
        <dbReference type="EMBL" id="XCD18486.1"/>
    </source>
</evidence>
<accession>A0AAU8BRD3</accession>
<protein>
    <submittedName>
        <fullName evidence="1">DUF1289 domain-containing protein</fullName>
    </submittedName>
</protein>
<name>A0AAU8BRD3_9VIBR</name>
<dbReference type="RefSeq" id="WP_353499627.1">
    <property type="nucleotide sequence ID" value="NZ_CP115921.1"/>
</dbReference>
<dbReference type="EMBL" id="CP115921">
    <property type="protein sequence ID" value="XCD18486.1"/>
    <property type="molecule type" value="Genomic_DNA"/>
</dbReference>